<gene>
    <name evidence="1" type="ORF">E1269_04720</name>
</gene>
<dbReference type="OrthoDB" id="7942934at2"/>
<proteinExistence type="predicted"/>
<evidence type="ECO:0000313" key="2">
    <source>
        <dbReference type="Proteomes" id="UP000294739"/>
    </source>
</evidence>
<accession>A0A4R5DT42</accession>
<protein>
    <submittedName>
        <fullName evidence="1">Uncharacterized protein</fullName>
    </submittedName>
</protein>
<sequence>MVETTDGSRSALGRVLRTAGGEQLLEALASLSGTDLTTLQLELMRRRAAEVSPARVLERYRTDRFTVAATVPFPRLRRAEQLTVAARALLALGAHGVQVRLTVLDPGFDDVATAASSAGPGSCSATARSACSSAGSASTGLRC</sequence>
<dbReference type="InParanoid" id="A0A4R5DT42"/>
<reference evidence="1 2" key="1">
    <citation type="submission" date="2019-03" db="EMBL/GenBank/DDBJ databases">
        <title>Draft genome sequences of novel Actinobacteria.</title>
        <authorList>
            <person name="Sahin N."/>
            <person name="Ay H."/>
            <person name="Saygin H."/>
        </authorList>
    </citation>
    <scope>NUCLEOTIDE SEQUENCE [LARGE SCALE GENOMIC DNA]</scope>
    <source>
        <strain evidence="1 2">5K138</strain>
    </source>
</reference>
<dbReference type="RefSeq" id="WP_131891897.1">
    <property type="nucleotide sequence ID" value="NZ_SMKZ01000004.1"/>
</dbReference>
<organism evidence="1 2">
    <name type="scientific">Jiangella asiatica</name>
    <dbReference type="NCBI Taxonomy" id="2530372"/>
    <lineage>
        <taxon>Bacteria</taxon>
        <taxon>Bacillati</taxon>
        <taxon>Actinomycetota</taxon>
        <taxon>Actinomycetes</taxon>
        <taxon>Jiangellales</taxon>
        <taxon>Jiangellaceae</taxon>
        <taxon>Jiangella</taxon>
    </lineage>
</organism>
<dbReference type="Proteomes" id="UP000294739">
    <property type="component" value="Unassembled WGS sequence"/>
</dbReference>
<evidence type="ECO:0000313" key="1">
    <source>
        <dbReference type="EMBL" id="TDE14053.1"/>
    </source>
</evidence>
<comment type="caution">
    <text evidence="1">The sequence shown here is derived from an EMBL/GenBank/DDBJ whole genome shotgun (WGS) entry which is preliminary data.</text>
</comment>
<keyword evidence="2" id="KW-1185">Reference proteome</keyword>
<dbReference type="AlphaFoldDB" id="A0A4R5DT42"/>
<name>A0A4R5DT42_9ACTN</name>
<dbReference type="EMBL" id="SMKZ01000004">
    <property type="protein sequence ID" value="TDE14053.1"/>
    <property type="molecule type" value="Genomic_DNA"/>
</dbReference>